<gene>
    <name evidence="1" type="ORF">LCGC14_1340330</name>
</gene>
<dbReference type="InterPro" id="IPR042525">
    <property type="entry name" value="Rad52_Rad59_Rad22_sf"/>
</dbReference>
<reference evidence="1" key="1">
    <citation type="journal article" date="2015" name="Nature">
        <title>Complex archaea that bridge the gap between prokaryotes and eukaryotes.</title>
        <authorList>
            <person name="Spang A."/>
            <person name="Saw J.H."/>
            <person name="Jorgensen S.L."/>
            <person name="Zaremba-Niedzwiedzka K."/>
            <person name="Martijn J."/>
            <person name="Lind A.E."/>
            <person name="van Eijk R."/>
            <person name="Schleper C."/>
            <person name="Guy L."/>
            <person name="Ettema T.J."/>
        </authorList>
    </citation>
    <scope>NUCLEOTIDE SEQUENCE</scope>
</reference>
<proteinExistence type="predicted"/>
<organism evidence="1">
    <name type="scientific">marine sediment metagenome</name>
    <dbReference type="NCBI Taxonomy" id="412755"/>
    <lineage>
        <taxon>unclassified sequences</taxon>
        <taxon>metagenomes</taxon>
        <taxon>ecological metagenomes</taxon>
    </lineage>
</organism>
<dbReference type="GO" id="GO:0006310">
    <property type="term" value="P:DNA recombination"/>
    <property type="evidence" value="ECO:0007669"/>
    <property type="project" value="UniProtKB-ARBA"/>
</dbReference>
<dbReference type="EMBL" id="LAZR01008193">
    <property type="protein sequence ID" value="KKM80387.1"/>
    <property type="molecule type" value="Genomic_DNA"/>
</dbReference>
<evidence type="ECO:0000313" key="1">
    <source>
        <dbReference type="EMBL" id="KKM80387.1"/>
    </source>
</evidence>
<dbReference type="AlphaFoldDB" id="A0A0F9NG74"/>
<accession>A0A0F9NG74</accession>
<dbReference type="Gene3D" id="3.30.390.80">
    <property type="entry name" value="DNA repair protein Rad52/59/22"/>
    <property type="match status" value="1"/>
</dbReference>
<dbReference type="GO" id="GO:0006302">
    <property type="term" value="P:double-strand break repair"/>
    <property type="evidence" value="ECO:0007669"/>
    <property type="project" value="UniProtKB-ARBA"/>
</dbReference>
<sequence length="268" mass="30315">MNDEKNLVTEEEAAQYRLQYLQKFLGLSEEESRTLVAVLTQSTPKDWIQERPIRGGGTAKYVPGYRFIQKFNDAFGFLWSQEFPELIREGNEVISKGRWSLQVPGRTVTRTHSDGMVETARFDGFSVIKEQYGSAEIKRYAQNIFAKDKKGNTLKDANGKDIIRYKQGDVMDLGNDFKAASTDAMKKCGTELGMFLDVYGTRETAENAGPTDTQLQAFYKRASDISKNEEEANAWAAERLGKPLKEAKQQEVLGLVADLIDIKKEEKK</sequence>
<name>A0A0F9NG74_9ZZZZ</name>
<comment type="caution">
    <text evidence="1">The sequence shown here is derived from an EMBL/GenBank/DDBJ whole genome shotgun (WGS) entry which is preliminary data.</text>
</comment>
<protein>
    <submittedName>
        <fullName evidence="1">Uncharacterized protein</fullName>
    </submittedName>
</protein>